<gene>
    <name evidence="2" type="ORF">Sradi_2964500</name>
</gene>
<protein>
    <submittedName>
        <fullName evidence="2">Uncharacterized protein</fullName>
    </submittedName>
</protein>
<evidence type="ECO:0000256" key="1">
    <source>
        <dbReference type="SAM" id="MobiDB-lite"/>
    </source>
</evidence>
<evidence type="ECO:0000313" key="2">
    <source>
        <dbReference type="EMBL" id="KAL0385702.1"/>
    </source>
</evidence>
<name>A0AAW2S0R7_SESRA</name>
<comment type="caution">
    <text evidence="2">The sequence shown here is derived from an EMBL/GenBank/DDBJ whole genome shotgun (WGS) entry which is preliminary data.</text>
</comment>
<dbReference type="PANTHER" id="PTHR36034:SF2">
    <property type="entry name" value="EXPRESSED PROTEIN"/>
    <property type="match status" value="1"/>
</dbReference>
<feature type="region of interest" description="Disordered" evidence="1">
    <location>
        <begin position="48"/>
        <end position="82"/>
    </location>
</feature>
<accession>A0AAW2S0R7</accession>
<sequence length="112" mass="12036">MNFLMLRSNNQTATPELQSVKETQVEADYVSKVATTLEGLIVEDLYKGSTSSETCNAESDESRDENGSAAVSSGKNNSQVDTHADVTEADGIIIIPYSMTSCLLVIDCIIVI</sequence>
<feature type="compositionally biased region" description="Polar residues" evidence="1">
    <location>
        <begin position="48"/>
        <end position="57"/>
    </location>
</feature>
<organism evidence="2">
    <name type="scientific">Sesamum radiatum</name>
    <name type="common">Black benniseed</name>
    <dbReference type="NCBI Taxonomy" id="300843"/>
    <lineage>
        <taxon>Eukaryota</taxon>
        <taxon>Viridiplantae</taxon>
        <taxon>Streptophyta</taxon>
        <taxon>Embryophyta</taxon>
        <taxon>Tracheophyta</taxon>
        <taxon>Spermatophyta</taxon>
        <taxon>Magnoliopsida</taxon>
        <taxon>eudicotyledons</taxon>
        <taxon>Gunneridae</taxon>
        <taxon>Pentapetalae</taxon>
        <taxon>asterids</taxon>
        <taxon>lamiids</taxon>
        <taxon>Lamiales</taxon>
        <taxon>Pedaliaceae</taxon>
        <taxon>Sesamum</taxon>
    </lineage>
</organism>
<dbReference type="AlphaFoldDB" id="A0AAW2S0R7"/>
<reference evidence="2" key="1">
    <citation type="submission" date="2020-06" db="EMBL/GenBank/DDBJ databases">
        <authorList>
            <person name="Li T."/>
            <person name="Hu X."/>
            <person name="Zhang T."/>
            <person name="Song X."/>
            <person name="Zhang H."/>
            <person name="Dai N."/>
            <person name="Sheng W."/>
            <person name="Hou X."/>
            <person name="Wei L."/>
        </authorList>
    </citation>
    <scope>NUCLEOTIDE SEQUENCE</scope>
    <source>
        <strain evidence="2">G02</strain>
        <tissue evidence="2">Leaf</tissue>
    </source>
</reference>
<feature type="compositionally biased region" description="Polar residues" evidence="1">
    <location>
        <begin position="69"/>
        <end position="81"/>
    </location>
</feature>
<dbReference type="PANTHER" id="PTHR36034">
    <property type="entry name" value="EXPRESSED PROTEIN"/>
    <property type="match status" value="1"/>
</dbReference>
<reference evidence="2" key="2">
    <citation type="journal article" date="2024" name="Plant">
        <title>Genomic evolution and insights into agronomic trait innovations of Sesamum species.</title>
        <authorList>
            <person name="Miao H."/>
            <person name="Wang L."/>
            <person name="Qu L."/>
            <person name="Liu H."/>
            <person name="Sun Y."/>
            <person name="Le M."/>
            <person name="Wang Q."/>
            <person name="Wei S."/>
            <person name="Zheng Y."/>
            <person name="Lin W."/>
            <person name="Duan Y."/>
            <person name="Cao H."/>
            <person name="Xiong S."/>
            <person name="Wang X."/>
            <person name="Wei L."/>
            <person name="Li C."/>
            <person name="Ma Q."/>
            <person name="Ju M."/>
            <person name="Zhao R."/>
            <person name="Li G."/>
            <person name="Mu C."/>
            <person name="Tian Q."/>
            <person name="Mei H."/>
            <person name="Zhang T."/>
            <person name="Gao T."/>
            <person name="Zhang H."/>
        </authorList>
    </citation>
    <scope>NUCLEOTIDE SEQUENCE</scope>
    <source>
        <strain evidence="2">G02</strain>
    </source>
</reference>
<dbReference type="EMBL" id="JACGWJ010000012">
    <property type="protein sequence ID" value="KAL0385702.1"/>
    <property type="molecule type" value="Genomic_DNA"/>
</dbReference>
<proteinExistence type="predicted"/>